<accession>A0A9W6MSX7</accession>
<dbReference type="PANTHER" id="PTHR43362">
    <property type="entry name" value="MANNITOL DEHYDROGENASE DSF1-RELATED"/>
    <property type="match status" value="1"/>
</dbReference>
<reference evidence="4" key="1">
    <citation type="journal article" date="2014" name="Int. J. Syst. Evol. Microbiol.">
        <title>Complete genome sequence of Corynebacterium casei LMG S-19264T (=DSM 44701T), isolated from a smear-ripened cheese.</title>
        <authorList>
            <consortium name="US DOE Joint Genome Institute (JGI-PGF)"/>
            <person name="Walter F."/>
            <person name="Albersmeier A."/>
            <person name="Kalinowski J."/>
            <person name="Ruckert C."/>
        </authorList>
    </citation>
    <scope>NUCLEOTIDE SEQUENCE</scope>
    <source>
        <strain evidence="4">VKM B-1606</strain>
    </source>
</reference>
<reference evidence="4" key="3">
    <citation type="submission" date="2023-01" db="EMBL/GenBank/DDBJ databases">
        <authorList>
            <person name="Sun Q."/>
            <person name="Evtushenko L."/>
        </authorList>
    </citation>
    <scope>NUCLEOTIDE SEQUENCE</scope>
    <source>
        <strain evidence="4">VKM B-1606</strain>
    </source>
</reference>
<dbReference type="Gene3D" id="3.40.50.720">
    <property type="entry name" value="NAD(P)-binding Rossmann-like Domain"/>
    <property type="match status" value="1"/>
</dbReference>
<dbReference type="InterPro" id="IPR013328">
    <property type="entry name" value="6PGD_dom2"/>
</dbReference>
<dbReference type="InterPro" id="IPR013131">
    <property type="entry name" value="Mannitol_DH_N"/>
</dbReference>
<sequence length="506" mass="54304">MTPNTAHKIDGGAAPKARLNADALALLPAQVGRPSYERRAVSTGIVHLGVGAFHRAHQAVYTDDLLARDPNWGITAASLRNPDTRDALGPQDGLYTLLVRDGAGDAPRVIGSITRLLAAPDDREELLRTMADPGVRIVSLTVTEKGYCHRPSTGELNEDHADIRHDLENPHAPRSAPGIIVEALLRRRKAGAAPFTVLACDNLPSNGRVAKRVIARLAALRDAGLGAWVESELAAPCTMVDRIVPATTDADRARVAEALGVEDAWPVTAEPFSQWVIEDRFPTGRPAWETVGAEIVADVEPYENMKLRLLNGSHSIMAYLGYLMGYETIAEAASDETLAALVGAYMDNEATPTIAVPAEADVEAYKRALFKRWRNPALRHRTWQVAMDGSQKLPQRLVAVARERLAAGAPIDASALGLAAWMRYATGVDERGAPIDVQDPLGPRLRAIADAAGPVAERLAPAMIGVREVFGDDLPRDPRFVEAVTRALARLYDRGAAATVAAYGGA</sequence>
<dbReference type="AlphaFoldDB" id="A0A9W6MSX7"/>
<dbReference type="PANTHER" id="PTHR43362:SF1">
    <property type="entry name" value="MANNITOL DEHYDROGENASE 2-RELATED"/>
    <property type="match status" value="1"/>
</dbReference>
<gene>
    <name evidence="4" type="ORF">GCM10008170_28220</name>
    <name evidence="5" type="ORF">JOD31_002838</name>
</gene>
<dbReference type="GO" id="GO:0008866">
    <property type="term" value="F:fructuronate reductase activity"/>
    <property type="evidence" value="ECO:0007669"/>
    <property type="project" value="UniProtKB-EC"/>
</dbReference>
<dbReference type="SUPFAM" id="SSF48179">
    <property type="entry name" value="6-phosphogluconate dehydrogenase C-terminal domain-like"/>
    <property type="match status" value="1"/>
</dbReference>
<dbReference type="Gene3D" id="1.10.1040.10">
    <property type="entry name" value="N-(1-d-carboxylethyl)-l-norvaline Dehydrogenase, domain 2"/>
    <property type="match status" value="1"/>
</dbReference>
<organism evidence="4 7">
    <name type="scientific">Methylopila capsulata</name>
    <dbReference type="NCBI Taxonomy" id="61654"/>
    <lineage>
        <taxon>Bacteria</taxon>
        <taxon>Pseudomonadati</taxon>
        <taxon>Pseudomonadota</taxon>
        <taxon>Alphaproteobacteria</taxon>
        <taxon>Hyphomicrobiales</taxon>
        <taxon>Methylopilaceae</taxon>
        <taxon>Methylopila</taxon>
    </lineage>
</organism>
<dbReference type="InterPro" id="IPR036291">
    <property type="entry name" value="NAD(P)-bd_dom_sf"/>
</dbReference>
<dbReference type="Pfam" id="PF01232">
    <property type="entry name" value="Mannitol_dh"/>
    <property type="match status" value="1"/>
</dbReference>
<keyword evidence="6" id="KW-1185">Reference proteome</keyword>
<dbReference type="Pfam" id="PF08125">
    <property type="entry name" value="Mannitol_dh_C"/>
    <property type="match status" value="1"/>
</dbReference>
<evidence type="ECO:0000313" key="5">
    <source>
        <dbReference type="EMBL" id="MBM7852596.1"/>
    </source>
</evidence>
<comment type="caution">
    <text evidence="4">The sequence shown here is derived from an EMBL/GenBank/DDBJ whole genome shotgun (WGS) entry which is preliminary data.</text>
</comment>
<feature type="domain" description="Mannitol dehydrogenase N-terminal" evidence="2">
    <location>
        <begin position="44"/>
        <end position="289"/>
    </location>
</feature>
<dbReference type="InterPro" id="IPR050988">
    <property type="entry name" value="Mannitol_DH/Oxidoreductase"/>
</dbReference>
<evidence type="ECO:0000313" key="6">
    <source>
        <dbReference type="Proteomes" id="UP000758856"/>
    </source>
</evidence>
<reference evidence="5 6" key="2">
    <citation type="submission" date="2021-01" db="EMBL/GenBank/DDBJ databases">
        <title>Genomic Encyclopedia of Type Strains, Phase IV (KMG-IV): sequencing the most valuable type-strain genomes for metagenomic binning, comparative biology and taxonomic classification.</title>
        <authorList>
            <person name="Goeker M."/>
        </authorList>
    </citation>
    <scope>NUCLEOTIDE SEQUENCE [LARGE SCALE GENOMIC DNA]</scope>
    <source>
        <strain evidence="5 6">DSM 6130</strain>
    </source>
</reference>
<keyword evidence="1 5" id="KW-0560">Oxidoreductase</keyword>
<name>A0A9W6MSX7_9HYPH</name>
<dbReference type="SUPFAM" id="SSF51735">
    <property type="entry name" value="NAD(P)-binding Rossmann-fold domains"/>
    <property type="match status" value="1"/>
</dbReference>
<protein>
    <submittedName>
        <fullName evidence="5">Fructuronate reductase</fullName>
        <ecNumber evidence="5">1.1.1.57</ecNumber>
    </submittedName>
    <submittedName>
        <fullName evidence="4">Mannitol dehydrogenase</fullName>
    </submittedName>
</protein>
<dbReference type="Proteomes" id="UP001143400">
    <property type="component" value="Unassembled WGS sequence"/>
</dbReference>
<proteinExistence type="predicted"/>
<dbReference type="InterPro" id="IPR008927">
    <property type="entry name" value="6-PGluconate_DH-like_C_sf"/>
</dbReference>
<evidence type="ECO:0000313" key="7">
    <source>
        <dbReference type="Proteomes" id="UP001143400"/>
    </source>
</evidence>
<evidence type="ECO:0000313" key="4">
    <source>
        <dbReference type="EMBL" id="GLK56803.1"/>
    </source>
</evidence>
<dbReference type="EMBL" id="BSFF01000003">
    <property type="protein sequence ID" value="GLK56803.1"/>
    <property type="molecule type" value="Genomic_DNA"/>
</dbReference>
<dbReference type="InterPro" id="IPR013118">
    <property type="entry name" value="Mannitol_DH_C"/>
</dbReference>
<dbReference type="EMBL" id="JAFBCY010000003">
    <property type="protein sequence ID" value="MBM7852596.1"/>
    <property type="molecule type" value="Genomic_DNA"/>
</dbReference>
<dbReference type="PRINTS" id="PR00084">
    <property type="entry name" value="MTLDHDRGNASE"/>
</dbReference>
<evidence type="ECO:0000259" key="3">
    <source>
        <dbReference type="Pfam" id="PF08125"/>
    </source>
</evidence>
<dbReference type="RefSeq" id="WP_204950971.1">
    <property type="nucleotide sequence ID" value="NZ_BSFF01000003.1"/>
</dbReference>
<dbReference type="InterPro" id="IPR000669">
    <property type="entry name" value="Mannitol_DH"/>
</dbReference>
<feature type="domain" description="Mannitol dehydrogenase C-terminal" evidence="3">
    <location>
        <begin position="298"/>
        <end position="491"/>
    </location>
</feature>
<evidence type="ECO:0000256" key="1">
    <source>
        <dbReference type="ARBA" id="ARBA00023002"/>
    </source>
</evidence>
<evidence type="ECO:0000259" key="2">
    <source>
        <dbReference type="Pfam" id="PF01232"/>
    </source>
</evidence>
<dbReference type="EC" id="1.1.1.57" evidence="5"/>
<dbReference type="Proteomes" id="UP000758856">
    <property type="component" value="Unassembled WGS sequence"/>
</dbReference>